<dbReference type="FunCoup" id="T1G121">
    <property type="interactions" value="244"/>
</dbReference>
<dbReference type="EC" id="2.4.1.255" evidence="1"/>
<evidence type="ECO:0000256" key="1">
    <source>
        <dbReference type="ARBA" id="ARBA00011970"/>
    </source>
</evidence>
<dbReference type="Proteomes" id="UP000015101">
    <property type="component" value="Unassembled WGS sequence"/>
</dbReference>
<dbReference type="Pfam" id="PF04577">
    <property type="entry name" value="Glyco_transf_61"/>
    <property type="match status" value="1"/>
</dbReference>
<keyword evidence="14" id="KW-1185">Reference proteome</keyword>
<dbReference type="CTD" id="20214769"/>
<protein>
    <recommendedName>
        <fullName evidence="7">EGF domain-specific O-linked N-acetylglucosamine transferase</fullName>
        <ecNumber evidence="1">2.4.1.255</ecNumber>
    </recommendedName>
    <alternativeName>
        <fullName evidence="8">Extracellular O-linked N-acetylglucosamine transferase</fullName>
    </alternativeName>
</protein>
<dbReference type="OMA" id="GHCELNR"/>
<organism evidence="13 14">
    <name type="scientific">Helobdella robusta</name>
    <name type="common">Californian leech</name>
    <dbReference type="NCBI Taxonomy" id="6412"/>
    <lineage>
        <taxon>Eukaryota</taxon>
        <taxon>Metazoa</taxon>
        <taxon>Spiralia</taxon>
        <taxon>Lophotrochozoa</taxon>
        <taxon>Annelida</taxon>
        <taxon>Clitellata</taxon>
        <taxon>Hirudinea</taxon>
        <taxon>Rhynchobdellida</taxon>
        <taxon>Glossiphoniidae</taxon>
        <taxon>Helobdella</taxon>
    </lineage>
</organism>
<reference evidence="12 14" key="2">
    <citation type="journal article" date="2013" name="Nature">
        <title>Insights into bilaterian evolution from three spiralian genomes.</title>
        <authorList>
            <person name="Simakov O."/>
            <person name="Marletaz F."/>
            <person name="Cho S.J."/>
            <person name="Edsinger-Gonzales E."/>
            <person name="Havlak P."/>
            <person name="Hellsten U."/>
            <person name="Kuo D.H."/>
            <person name="Larsson T."/>
            <person name="Lv J."/>
            <person name="Arendt D."/>
            <person name="Savage R."/>
            <person name="Osoegawa K."/>
            <person name="de Jong P."/>
            <person name="Grimwood J."/>
            <person name="Chapman J.A."/>
            <person name="Shapiro H."/>
            <person name="Aerts A."/>
            <person name="Otillar R.P."/>
            <person name="Terry A.Y."/>
            <person name="Boore J.L."/>
            <person name="Grigoriev I.V."/>
            <person name="Lindberg D.R."/>
            <person name="Seaver E.C."/>
            <person name="Weisblat D.A."/>
            <person name="Putnam N.H."/>
            <person name="Rokhsar D.S."/>
        </authorList>
    </citation>
    <scope>NUCLEOTIDE SEQUENCE</scope>
</reference>
<name>T1G121_HELRO</name>
<dbReference type="STRING" id="6412.T1G121"/>
<dbReference type="EnsemblMetazoa" id="HelroT72578">
    <property type="protein sequence ID" value="HelroP72578"/>
    <property type="gene ID" value="HelroG72578"/>
</dbReference>
<evidence type="ECO:0000256" key="4">
    <source>
        <dbReference type="ARBA" id="ARBA00022729"/>
    </source>
</evidence>
<dbReference type="InterPro" id="IPR007657">
    <property type="entry name" value="Glycosyltransferase_61"/>
</dbReference>
<accession>T1G121</accession>
<evidence type="ECO:0000256" key="2">
    <source>
        <dbReference type="ARBA" id="ARBA00022676"/>
    </source>
</evidence>
<evidence type="ECO:0000313" key="12">
    <source>
        <dbReference type="EMBL" id="ESO10733.1"/>
    </source>
</evidence>
<dbReference type="GO" id="GO:0097363">
    <property type="term" value="F:protein O-acetylglucosaminyltransferase activity"/>
    <property type="evidence" value="ECO:0000318"/>
    <property type="project" value="GO_Central"/>
</dbReference>
<dbReference type="InterPro" id="IPR049625">
    <property type="entry name" value="Glyco_transf_61_cat"/>
</dbReference>
<evidence type="ECO:0000256" key="5">
    <source>
        <dbReference type="ARBA" id="ARBA00022824"/>
    </source>
</evidence>
<keyword evidence="5" id="KW-0256">Endoplasmic reticulum</keyword>
<dbReference type="GO" id="GO:0005788">
    <property type="term" value="C:endoplasmic reticulum lumen"/>
    <property type="evidence" value="ECO:0000318"/>
    <property type="project" value="GO_Central"/>
</dbReference>
<keyword evidence="6" id="KW-0325">Glycoprotein</keyword>
<reference evidence="14" key="1">
    <citation type="submission" date="2012-12" db="EMBL/GenBank/DDBJ databases">
        <authorList>
            <person name="Hellsten U."/>
            <person name="Grimwood J."/>
            <person name="Chapman J.A."/>
            <person name="Shapiro H."/>
            <person name="Aerts A."/>
            <person name="Otillar R.P."/>
            <person name="Terry A.Y."/>
            <person name="Boore J.L."/>
            <person name="Simakov O."/>
            <person name="Marletaz F."/>
            <person name="Cho S.-J."/>
            <person name="Edsinger-Gonzales E."/>
            <person name="Havlak P."/>
            <person name="Kuo D.-H."/>
            <person name="Larsson T."/>
            <person name="Lv J."/>
            <person name="Arendt D."/>
            <person name="Savage R."/>
            <person name="Osoegawa K."/>
            <person name="de Jong P."/>
            <person name="Lindberg D.R."/>
            <person name="Seaver E.C."/>
            <person name="Weisblat D.A."/>
            <person name="Putnam N.H."/>
            <person name="Grigoriev I.V."/>
            <person name="Rokhsar D.S."/>
        </authorList>
    </citation>
    <scope>NUCLEOTIDE SEQUENCE</scope>
</reference>
<dbReference type="OrthoDB" id="529273at2759"/>
<evidence type="ECO:0000256" key="10">
    <source>
        <dbReference type="ARBA" id="ARBA00049432"/>
    </source>
</evidence>
<keyword evidence="4" id="KW-0732">Signal</keyword>
<sequence length="506" mass="58858">MIPNLNLPENHIALFLNSHPHVKRECLEDISCQYLNQVDKKSCWGYEDDCRDEDVVKHHRCHEPAWGLSGREQEDFFWKTADFGYIKKKKNQLVSICQSNKKEGSSLNCSKHMRYCKARNIYINLKQVDFVNSNNRFKEDVFKPGDLGGDCTVNQTLIKSMGSQKGALSSWFSELKDFTQLNFNAMESKDRCDASIREPTFFMKLDAGINMYHHFCDFLNLYASQHINSSFGTDVQIIIWDTSDMYYMDIFESTWKAFSNKPLLYLNDFAGKTLCIEDALFPLLPRMMYGLYYNMPLIPGCHGTSLFRAFSEHILHRLNIRRDTKDRKIRITMISRQTKHRRVLNEVQLITALNNQPGVVATLVGYSREMSFTDQLKITHNTDILIGMHGAGLTHLLFLPNWAAVFELYNCEDEDCYYDLARLRGVRYFTWTDVAKLHQDGIGQHPTISDHKKFANYTFDVTEFLRIVNQAVGYVRNHPEYIEATKNNYKINNTHGARDEKLKVDL</sequence>
<dbReference type="PANTHER" id="PTHR20961">
    <property type="entry name" value="GLYCOSYLTRANSFERASE"/>
    <property type="match status" value="1"/>
</dbReference>
<evidence type="ECO:0000256" key="6">
    <source>
        <dbReference type="ARBA" id="ARBA00023180"/>
    </source>
</evidence>
<dbReference type="InParanoid" id="T1G121"/>
<keyword evidence="2" id="KW-0328">Glycosyltransferase</keyword>
<dbReference type="RefSeq" id="XP_009011002.1">
    <property type="nucleotide sequence ID" value="XM_009012754.1"/>
</dbReference>
<comment type="catalytic activity">
    <reaction evidence="9">
        <text>L-seryl-[protein] + UDP-N-acetyl-alpha-D-glucosamine = 3-O-(N-acetyl-beta-D-glucosaminyl)-L-seryl-[protein] + UDP + H(+)</text>
        <dbReference type="Rhea" id="RHEA:48904"/>
        <dbReference type="Rhea" id="RHEA-COMP:9863"/>
        <dbReference type="Rhea" id="RHEA-COMP:12251"/>
        <dbReference type="ChEBI" id="CHEBI:15378"/>
        <dbReference type="ChEBI" id="CHEBI:29999"/>
        <dbReference type="ChEBI" id="CHEBI:57705"/>
        <dbReference type="ChEBI" id="CHEBI:58223"/>
        <dbReference type="ChEBI" id="CHEBI:90838"/>
        <dbReference type="EC" id="2.4.1.255"/>
    </reaction>
</comment>
<dbReference type="eggNOG" id="KOG4698">
    <property type="taxonomic scope" value="Eukaryota"/>
</dbReference>
<evidence type="ECO:0000313" key="14">
    <source>
        <dbReference type="Proteomes" id="UP000015101"/>
    </source>
</evidence>
<dbReference type="GeneID" id="20214769"/>
<evidence type="ECO:0000256" key="9">
    <source>
        <dbReference type="ARBA" id="ARBA00048317"/>
    </source>
</evidence>
<gene>
    <name evidence="13" type="primary">20214769</name>
    <name evidence="12" type="ORF">HELRODRAFT_72578</name>
</gene>
<evidence type="ECO:0000256" key="3">
    <source>
        <dbReference type="ARBA" id="ARBA00022679"/>
    </source>
</evidence>
<dbReference type="EMBL" id="KB095858">
    <property type="protein sequence ID" value="ESO10733.1"/>
    <property type="molecule type" value="Genomic_DNA"/>
</dbReference>
<dbReference type="HOGENOM" id="CLU_039300_0_0_1"/>
<dbReference type="KEGG" id="hro:HELRODRAFT_72578"/>
<evidence type="ECO:0000259" key="11">
    <source>
        <dbReference type="Pfam" id="PF04577"/>
    </source>
</evidence>
<proteinExistence type="predicted"/>
<evidence type="ECO:0000256" key="8">
    <source>
        <dbReference type="ARBA" id="ARBA00042574"/>
    </source>
</evidence>
<evidence type="ECO:0000256" key="7">
    <source>
        <dbReference type="ARBA" id="ARBA00040944"/>
    </source>
</evidence>
<dbReference type="PANTHER" id="PTHR20961:SF148">
    <property type="entry name" value="EGF DOMAIN-SPECIFIC O-LINKED N-ACETYLGLUCOSAMINE TRANSFERASE"/>
    <property type="match status" value="1"/>
</dbReference>
<dbReference type="EMBL" id="AMQM01002737">
    <property type="status" value="NOT_ANNOTATED_CDS"/>
    <property type="molecule type" value="Genomic_DNA"/>
</dbReference>
<keyword evidence="3" id="KW-0808">Transferase</keyword>
<reference evidence="13" key="3">
    <citation type="submission" date="2015-06" db="UniProtKB">
        <authorList>
            <consortium name="EnsemblMetazoa"/>
        </authorList>
    </citation>
    <scope>IDENTIFICATION</scope>
</reference>
<feature type="domain" description="Glycosyltransferase 61 catalytic" evidence="11">
    <location>
        <begin position="304"/>
        <end position="405"/>
    </location>
</feature>
<dbReference type="AlphaFoldDB" id="T1G121"/>
<evidence type="ECO:0000313" key="13">
    <source>
        <dbReference type="EnsemblMetazoa" id="HelroP72578"/>
    </source>
</evidence>
<comment type="catalytic activity">
    <reaction evidence="10">
        <text>L-threonyl-[protein] + UDP-N-acetyl-alpha-D-glucosamine = 3-O-(N-acetyl-beta-D-glucosaminyl)-L-threonyl-[protein] + UDP + H(+)</text>
        <dbReference type="Rhea" id="RHEA:48908"/>
        <dbReference type="Rhea" id="RHEA-COMP:11060"/>
        <dbReference type="Rhea" id="RHEA-COMP:12252"/>
        <dbReference type="ChEBI" id="CHEBI:15378"/>
        <dbReference type="ChEBI" id="CHEBI:30013"/>
        <dbReference type="ChEBI" id="CHEBI:57705"/>
        <dbReference type="ChEBI" id="CHEBI:58223"/>
        <dbReference type="ChEBI" id="CHEBI:90840"/>
        <dbReference type="EC" id="2.4.1.255"/>
    </reaction>
</comment>